<dbReference type="AlphaFoldDB" id="A0A1B9GS84"/>
<dbReference type="UniPathway" id="UPA00126">
    <property type="reaction ID" value="UER00423"/>
</dbReference>
<evidence type="ECO:0000256" key="11">
    <source>
        <dbReference type="ARBA" id="ARBA00030762"/>
    </source>
</evidence>
<dbReference type="InterPro" id="IPR016305">
    <property type="entry name" value="Mannose-6-P_Isomerase"/>
</dbReference>
<dbReference type="CDD" id="cd07011">
    <property type="entry name" value="cupin_PMI_type_I_N"/>
    <property type="match status" value="1"/>
</dbReference>
<dbReference type="EC" id="5.3.1.8" evidence="5"/>
<dbReference type="InterPro" id="IPR001250">
    <property type="entry name" value="Man6P_Isoase-1"/>
</dbReference>
<proteinExistence type="inferred from homology"/>
<dbReference type="Gene3D" id="1.10.441.10">
    <property type="entry name" value="Phosphomannose Isomerase, domain 2"/>
    <property type="match status" value="1"/>
</dbReference>
<name>A0A1B9GS84_9TREE</name>
<evidence type="ECO:0000256" key="8">
    <source>
        <dbReference type="ARBA" id="ARBA00022833"/>
    </source>
</evidence>
<keyword evidence="7 12" id="KW-0479">Metal-binding</keyword>
<sequence>MAARLTKNASEEGFKVNPKEPYAELWMGTHPTNPTSLRSSPDTLLSSHLTQHPELLGTSASKFRPPFDGAKGSGTEDQTTGHVPFLFKVLTCKQALPLQIHPNKDLAKKLHEEDPEKYPDVNHKPEIAVCLSGSFLGFASFRPYAQIVQFLTTIPEIKALSSSALQSSIETFISNPTGDTLRPVWEEFLKLSDNEDSVKAFTERVKKEREDAFEGLVGEGFSLKEKGNMVKAVVNSGHYYPGDGGLFSTLFFLNLVELKKGEGMYVGADGPHAWLDGEIVELMAISDNVLNVGFTPDSDKDDPSLVAKTVTCAPKTPSELILKSTEFSKSSTGKTTVYSTPFEEFSILRIEGDDSLKAFDGPGVAVITSGQWVISENDGEAKSVSASAEDTGSVWFIGAGTESKWERKSVEGEVWMAFYDADAKKDEVGKK</sequence>
<accession>A0A1B9GS84</accession>
<feature type="binding site" evidence="12">
    <location>
        <position position="126"/>
    </location>
    <ligand>
        <name>Zn(2+)</name>
        <dbReference type="ChEBI" id="CHEBI:29105"/>
    </ligand>
</feature>
<dbReference type="OrthoDB" id="6605218at2759"/>
<dbReference type="PANTHER" id="PTHR10309:SF0">
    <property type="entry name" value="MANNOSE-6-PHOSPHATE ISOMERASE"/>
    <property type="match status" value="1"/>
</dbReference>
<reference evidence="14 15" key="1">
    <citation type="submission" date="2013-07" db="EMBL/GenBank/DDBJ databases">
        <title>The Genome Sequence of Cryptococcus heveanensis BCC8398.</title>
        <authorList>
            <consortium name="The Broad Institute Genome Sequencing Platform"/>
            <person name="Cuomo C."/>
            <person name="Litvintseva A."/>
            <person name="Chen Y."/>
            <person name="Heitman J."/>
            <person name="Sun S."/>
            <person name="Springer D."/>
            <person name="Dromer F."/>
            <person name="Young S.K."/>
            <person name="Zeng Q."/>
            <person name="Gargeya S."/>
            <person name="Fitzgerald M."/>
            <person name="Abouelleil A."/>
            <person name="Alvarado L."/>
            <person name="Berlin A.M."/>
            <person name="Chapman S.B."/>
            <person name="Dewar J."/>
            <person name="Goldberg J."/>
            <person name="Griggs A."/>
            <person name="Gujja S."/>
            <person name="Hansen M."/>
            <person name="Howarth C."/>
            <person name="Imamovic A."/>
            <person name="Larimer J."/>
            <person name="McCowan C."/>
            <person name="Murphy C."/>
            <person name="Pearson M."/>
            <person name="Priest M."/>
            <person name="Roberts A."/>
            <person name="Saif S."/>
            <person name="Shea T."/>
            <person name="Sykes S."/>
            <person name="Wortman J."/>
            <person name="Nusbaum C."/>
            <person name="Birren B."/>
        </authorList>
    </citation>
    <scope>NUCLEOTIDE SEQUENCE [LARGE SCALE GENOMIC DNA]</scope>
    <source>
        <strain evidence="14 15">BCC8398</strain>
    </source>
</reference>
<evidence type="ECO:0000256" key="7">
    <source>
        <dbReference type="ARBA" id="ARBA00022723"/>
    </source>
</evidence>
<dbReference type="SUPFAM" id="SSF51182">
    <property type="entry name" value="RmlC-like cupins"/>
    <property type="match status" value="1"/>
</dbReference>
<feature type="binding site" evidence="12">
    <location>
        <position position="272"/>
    </location>
    <ligand>
        <name>Zn(2+)</name>
        <dbReference type="ChEBI" id="CHEBI:29105"/>
    </ligand>
</feature>
<dbReference type="NCBIfam" id="TIGR00218">
    <property type="entry name" value="manA"/>
    <property type="match status" value="1"/>
</dbReference>
<evidence type="ECO:0000313" key="14">
    <source>
        <dbReference type="EMBL" id="OCF33883.1"/>
    </source>
</evidence>
<dbReference type="GO" id="GO:0009298">
    <property type="term" value="P:GDP-mannose biosynthetic process"/>
    <property type="evidence" value="ECO:0007669"/>
    <property type="project" value="UniProtKB-UniPathway"/>
</dbReference>
<dbReference type="GO" id="GO:0005829">
    <property type="term" value="C:cytosol"/>
    <property type="evidence" value="ECO:0007669"/>
    <property type="project" value="TreeGrafter"/>
</dbReference>
<evidence type="ECO:0000256" key="4">
    <source>
        <dbReference type="ARBA" id="ARBA00010772"/>
    </source>
</evidence>
<dbReference type="GO" id="GO:0005975">
    <property type="term" value="P:carbohydrate metabolic process"/>
    <property type="evidence" value="ECO:0007669"/>
    <property type="project" value="InterPro"/>
</dbReference>
<evidence type="ECO:0000256" key="1">
    <source>
        <dbReference type="ARBA" id="ARBA00000757"/>
    </source>
</evidence>
<evidence type="ECO:0000256" key="3">
    <source>
        <dbReference type="ARBA" id="ARBA00004666"/>
    </source>
</evidence>
<dbReference type="Gene3D" id="2.60.120.10">
    <property type="entry name" value="Jelly Rolls"/>
    <property type="match status" value="2"/>
</dbReference>
<evidence type="ECO:0000256" key="6">
    <source>
        <dbReference type="ARBA" id="ARBA00018236"/>
    </source>
</evidence>
<dbReference type="Proteomes" id="UP000092666">
    <property type="component" value="Unassembled WGS sequence"/>
</dbReference>
<dbReference type="InterPro" id="IPR018050">
    <property type="entry name" value="Pmannose_isomerase-type1_CS"/>
</dbReference>
<dbReference type="GO" id="GO:0008270">
    <property type="term" value="F:zinc ion binding"/>
    <property type="evidence" value="ECO:0007669"/>
    <property type="project" value="InterPro"/>
</dbReference>
<keyword evidence="8 12" id="KW-0862">Zinc</keyword>
<dbReference type="GO" id="GO:0004476">
    <property type="term" value="F:mannose-6-phosphate isomerase activity"/>
    <property type="evidence" value="ECO:0007669"/>
    <property type="project" value="UniProtKB-EC"/>
</dbReference>
<organism evidence="14 15">
    <name type="scientific">Kwoniella heveanensis BCC8398</name>
    <dbReference type="NCBI Taxonomy" id="1296120"/>
    <lineage>
        <taxon>Eukaryota</taxon>
        <taxon>Fungi</taxon>
        <taxon>Dikarya</taxon>
        <taxon>Basidiomycota</taxon>
        <taxon>Agaricomycotina</taxon>
        <taxon>Tremellomycetes</taxon>
        <taxon>Tremellales</taxon>
        <taxon>Cryptococcaceae</taxon>
        <taxon>Kwoniella</taxon>
    </lineage>
</organism>
<comment type="pathway">
    <text evidence="3">Nucleotide-sugar biosynthesis; GDP-alpha-D-mannose biosynthesis; alpha-D-mannose 1-phosphate from D-fructose 6-phosphate: step 1/2.</text>
</comment>
<comment type="catalytic activity">
    <reaction evidence="1">
        <text>D-mannose 6-phosphate = D-fructose 6-phosphate</text>
        <dbReference type="Rhea" id="RHEA:12356"/>
        <dbReference type="ChEBI" id="CHEBI:58735"/>
        <dbReference type="ChEBI" id="CHEBI:61527"/>
        <dbReference type="EC" id="5.3.1.8"/>
    </reaction>
</comment>
<feature type="binding site" evidence="12">
    <location>
        <position position="101"/>
    </location>
    <ligand>
        <name>Zn(2+)</name>
        <dbReference type="ChEBI" id="CHEBI:29105"/>
    </ligand>
</feature>
<dbReference type="InterPro" id="IPR046457">
    <property type="entry name" value="PMI_typeI_cat"/>
</dbReference>
<dbReference type="PRINTS" id="PR00714">
    <property type="entry name" value="MAN6PISMRASE"/>
</dbReference>
<evidence type="ECO:0000256" key="2">
    <source>
        <dbReference type="ARBA" id="ARBA00002564"/>
    </source>
</evidence>
<comment type="function">
    <text evidence="2">Involved in the synthesis of the GDP-mannose and dolichol-phosphate-mannose required for a number of critical mannosyl transfer reactions.</text>
</comment>
<keyword evidence="15" id="KW-1185">Reference proteome</keyword>
<evidence type="ECO:0000256" key="9">
    <source>
        <dbReference type="ARBA" id="ARBA00023235"/>
    </source>
</evidence>
<dbReference type="EMBL" id="KI669503">
    <property type="protein sequence ID" value="OCF33883.1"/>
    <property type="molecule type" value="Genomic_DNA"/>
</dbReference>
<dbReference type="STRING" id="1296120.A0A1B9GS84"/>
<dbReference type="PANTHER" id="PTHR10309">
    <property type="entry name" value="MANNOSE-6-PHOSPHATE ISOMERASE"/>
    <property type="match status" value="1"/>
</dbReference>
<evidence type="ECO:0000256" key="10">
    <source>
        <dbReference type="ARBA" id="ARBA00029741"/>
    </source>
</evidence>
<evidence type="ECO:0000259" key="13">
    <source>
        <dbReference type="Pfam" id="PF20511"/>
    </source>
</evidence>
<feature type="domain" description="Phosphomannose isomerase type I catalytic" evidence="13">
    <location>
        <begin position="9"/>
        <end position="143"/>
    </location>
</feature>
<evidence type="ECO:0000313" key="15">
    <source>
        <dbReference type="Proteomes" id="UP000092666"/>
    </source>
</evidence>
<dbReference type="PROSITE" id="PS00965">
    <property type="entry name" value="PMI_I_1"/>
    <property type="match status" value="1"/>
</dbReference>
<gene>
    <name evidence="14" type="ORF">I316_04595</name>
</gene>
<feature type="binding site" evidence="12">
    <location>
        <position position="99"/>
    </location>
    <ligand>
        <name>Zn(2+)</name>
        <dbReference type="ChEBI" id="CHEBI:29105"/>
    </ligand>
</feature>
<evidence type="ECO:0000256" key="12">
    <source>
        <dbReference type="PIRSR" id="PIRSR001480-2"/>
    </source>
</evidence>
<dbReference type="InterPro" id="IPR011051">
    <property type="entry name" value="RmlC_Cupin_sf"/>
</dbReference>
<evidence type="ECO:0000256" key="5">
    <source>
        <dbReference type="ARBA" id="ARBA00011956"/>
    </source>
</evidence>
<comment type="similarity">
    <text evidence="4">Belongs to the mannose-6-phosphate isomerase type 1 family.</text>
</comment>
<reference evidence="15" key="2">
    <citation type="submission" date="2013-12" db="EMBL/GenBank/DDBJ databases">
        <title>Evolution of pathogenesis and genome organization in the Tremellales.</title>
        <authorList>
            <person name="Cuomo C."/>
            <person name="Litvintseva A."/>
            <person name="Heitman J."/>
            <person name="Chen Y."/>
            <person name="Sun S."/>
            <person name="Springer D."/>
            <person name="Dromer F."/>
            <person name="Young S."/>
            <person name="Zeng Q."/>
            <person name="Chapman S."/>
            <person name="Gujja S."/>
            <person name="Saif S."/>
            <person name="Birren B."/>
        </authorList>
    </citation>
    <scope>NUCLEOTIDE SEQUENCE [LARGE SCALE GENOMIC DNA]</scope>
    <source>
        <strain evidence="15">BCC8398</strain>
    </source>
</reference>
<dbReference type="Pfam" id="PF20511">
    <property type="entry name" value="PMI_typeI_cat"/>
    <property type="match status" value="1"/>
</dbReference>
<comment type="cofactor">
    <cofactor evidence="12">
        <name>Zn(2+)</name>
        <dbReference type="ChEBI" id="CHEBI:29105"/>
    </cofactor>
    <text evidence="12">Binds 1 zinc ion per subunit.</text>
</comment>
<dbReference type="InterPro" id="IPR014710">
    <property type="entry name" value="RmlC-like_jellyroll"/>
</dbReference>
<keyword evidence="9 14" id="KW-0413">Isomerase</keyword>
<dbReference type="PIRSF" id="PIRSF001480">
    <property type="entry name" value="Mannose-6-phosphate_isomerase"/>
    <property type="match status" value="1"/>
</dbReference>
<protein>
    <recommendedName>
        <fullName evidence="6">Mannose-6-phosphate isomerase</fullName>
        <ecNumber evidence="5">5.3.1.8</ecNumber>
    </recommendedName>
    <alternativeName>
        <fullName evidence="10">Phosphohexomutase</fullName>
    </alternativeName>
    <alternativeName>
        <fullName evidence="11">Phosphomannose isomerase</fullName>
    </alternativeName>
</protein>